<dbReference type="AlphaFoldDB" id="A0A074TPN4"/>
<comment type="caution">
    <text evidence="1">The sequence shown here is derived from an EMBL/GenBank/DDBJ whole genome shotgun (WGS) entry which is preliminary data.</text>
</comment>
<dbReference type="Proteomes" id="UP000027725">
    <property type="component" value="Unassembled WGS sequence"/>
</dbReference>
<sequence>MFVIGAAMPKGAPRRITSLMEALDLSQSSKFCANPLTDILQVLGRRSLSFPDLAHLKFMAIMTGGAVWLCPGRRFCICKPEISAS</sequence>
<proteinExistence type="predicted"/>
<protein>
    <submittedName>
        <fullName evidence="1">Uncharacterized protein</fullName>
    </submittedName>
</protein>
<accession>A0A074TPN4</accession>
<keyword evidence="2" id="KW-1185">Reference proteome</keyword>
<name>A0A074TPN4_9RHOB</name>
<dbReference type="EMBL" id="JHEH01000004">
    <property type="protein sequence ID" value="KEP70953.1"/>
    <property type="molecule type" value="Genomic_DNA"/>
</dbReference>
<evidence type="ECO:0000313" key="1">
    <source>
        <dbReference type="EMBL" id="KEP70953.1"/>
    </source>
</evidence>
<evidence type="ECO:0000313" key="2">
    <source>
        <dbReference type="Proteomes" id="UP000027725"/>
    </source>
</evidence>
<organism evidence="1 2">
    <name type="scientific">Thioclava dalianensis</name>
    <dbReference type="NCBI Taxonomy" id="1185766"/>
    <lineage>
        <taxon>Bacteria</taxon>
        <taxon>Pseudomonadati</taxon>
        <taxon>Pseudomonadota</taxon>
        <taxon>Alphaproteobacteria</taxon>
        <taxon>Rhodobacterales</taxon>
        <taxon>Paracoccaceae</taxon>
        <taxon>Thioclava</taxon>
    </lineage>
</organism>
<reference evidence="1 2" key="1">
    <citation type="submission" date="2014-03" db="EMBL/GenBank/DDBJ databases">
        <title>The draft genome sequence of Thioclava dalianensis DLFJ1-1.</title>
        <authorList>
            <person name="Lai Q."/>
            <person name="Shao Z."/>
        </authorList>
    </citation>
    <scope>NUCLEOTIDE SEQUENCE [LARGE SCALE GENOMIC DNA]</scope>
    <source>
        <strain evidence="1 2">DLFJ1-1</strain>
    </source>
</reference>
<gene>
    <name evidence="1" type="ORF">DL1_13305</name>
</gene>